<sequence>MTQLVIVACLSLAAKVEETQVPLLLDLQVEETKYVFEAKTIQRMELLVLSKLHWKMNPVTPLLFVDHIIRWLGLKTHHH</sequence>
<dbReference type="InterPro" id="IPR039361">
    <property type="entry name" value="Cyclin"/>
</dbReference>
<dbReference type="SUPFAM" id="SSF47954">
    <property type="entry name" value="Cyclin-like"/>
    <property type="match status" value="1"/>
</dbReference>
<evidence type="ECO:0000256" key="1">
    <source>
        <dbReference type="ARBA" id="ARBA00022618"/>
    </source>
</evidence>
<feature type="domain" description="Cyclin N-terminal" evidence="4">
    <location>
        <begin position="2"/>
        <end position="57"/>
    </location>
</feature>
<keyword evidence="1" id="KW-0132">Cell division</keyword>
<dbReference type="InterPro" id="IPR006671">
    <property type="entry name" value="Cyclin_N"/>
</dbReference>
<dbReference type="PANTHER" id="PTHR10177">
    <property type="entry name" value="CYCLINS"/>
    <property type="match status" value="1"/>
</dbReference>
<dbReference type="Pfam" id="PF00134">
    <property type="entry name" value="Cyclin_N"/>
    <property type="match status" value="1"/>
</dbReference>
<feature type="chain" id="PRO_5029912532" description="Cyclin N-terminal domain-containing protein" evidence="3">
    <location>
        <begin position="19"/>
        <end position="79"/>
    </location>
</feature>
<dbReference type="OrthoDB" id="1716389at2759"/>
<reference evidence="5 6" key="1">
    <citation type="journal article" date="2020" name="IScience">
        <title>Genome Sequencing of the Endangered Kingdonia uniflora (Circaeasteraceae, Ranunculales) Reveals Potential Mechanisms of Evolutionary Specialization.</title>
        <authorList>
            <person name="Sun Y."/>
            <person name="Deng T."/>
            <person name="Zhang A."/>
            <person name="Moore M.J."/>
            <person name="Landis J.B."/>
            <person name="Lin N."/>
            <person name="Zhang H."/>
            <person name="Zhang X."/>
            <person name="Huang J."/>
            <person name="Zhang X."/>
            <person name="Sun H."/>
            <person name="Wang H."/>
        </authorList>
    </citation>
    <scope>NUCLEOTIDE SEQUENCE [LARGE SCALE GENOMIC DNA]</scope>
    <source>
        <strain evidence="5">TB1705</strain>
        <tissue evidence="5">Leaf</tissue>
    </source>
</reference>
<dbReference type="InterPro" id="IPR036915">
    <property type="entry name" value="Cyclin-like_sf"/>
</dbReference>
<dbReference type="Gene3D" id="1.10.472.10">
    <property type="entry name" value="Cyclin-like"/>
    <property type="match status" value="2"/>
</dbReference>
<feature type="signal peptide" evidence="3">
    <location>
        <begin position="1"/>
        <end position="18"/>
    </location>
</feature>
<dbReference type="Proteomes" id="UP000541444">
    <property type="component" value="Unassembled WGS sequence"/>
</dbReference>
<keyword evidence="6" id="KW-1185">Reference proteome</keyword>
<keyword evidence="2" id="KW-0131">Cell cycle</keyword>
<keyword evidence="3" id="KW-0732">Signal</keyword>
<dbReference type="AlphaFoldDB" id="A0A7J7NSR2"/>
<accession>A0A7J7NSR2</accession>
<gene>
    <name evidence="5" type="ORF">GIB67_035350</name>
</gene>
<evidence type="ECO:0000256" key="2">
    <source>
        <dbReference type="ARBA" id="ARBA00023306"/>
    </source>
</evidence>
<dbReference type="EMBL" id="JACGCM010000597">
    <property type="protein sequence ID" value="KAF6170245.1"/>
    <property type="molecule type" value="Genomic_DNA"/>
</dbReference>
<evidence type="ECO:0000313" key="6">
    <source>
        <dbReference type="Proteomes" id="UP000541444"/>
    </source>
</evidence>
<protein>
    <recommendedName>
        <fullName evidence="4">Cyclin N-terminal domain-containing protein</fullName>
    </recommendedName>
</protein>
<proteinExistence type="predicted"/>
<name>A0A7J7NSR2_9MAGN</name>
<evidence type="ECO:0000259" key="4">
    <source>
        <dbReference type="Pfam" id="PF00134"/>
    </source>
</evidence>
<dbReference type="GO" id="GO:0051301">
    <property type="term" value="P:cell division"/>
    <property type="evidence" value="ECO:0007669"/>
    <property type="project" value="UniProtKB-KW"/>
</dbReference>
<comment type="caution">
    <text evidence="5">The sequence shown here is derived from an EMBL/GenBank/DDBJ whole genome shotgun (WGS) entry which is preliminary data.</text>
</comment>
<evidence type="ECO:0000256" key="3">
    <source>
        <dbReference type="SAM" id="SignalP"/>
    </source>
</evidence>
<organism evidence="5 6">
    <name type="scientific">Kingdonia uniflora</name>
    <dbReference type="NCBI Taxonomy" id="39325"/>
    <lineage>
        <taxon>Eukaryota</taxon>
        <taxon>Viridiplantae</taxon>
        <taxon>Streptophyta</taxon>
        <taxon>Embryophyta</taxon>
        <taxon>Tracheophyta</taxon>
        <taxon>Spermatophyta</taxon>
        <taxon>Magnoliopsida</taxon>
        <taxon>Ranunculales</taxon>
        <taxon>Circaeasteraceae</taxon>
        <taxon>Kingdonia</taxon>
    </lineage>
</organism>
<evidence type="ECO:0000313" key="5">
    <source>
        <dbReference type="EMBL" id="KAF6170245.1"/>
    </source>
</evidence>